<accession>A0A6C7EAG2</accession>
<dbReference type="InterPro" id="IPR002763">
    <property type="entry name" value="DUF72"/>
</dbReference>
<dbReference type="KEGG" id="aym:YM304_18850"/>
<reference evidence="1 2" key="1">
    <citation type="journal article" date="2013" name="Int. J. Syst. Evol. Microbiol.">
        <title>Ilumatobacter nonamiense sp. nov. and Ilumatobacter coccineum sp. nov., isolated from seashore sand.</title>
        <authorList>
            <person name="Matsumoto A."/>
            <person name="Kasai H."/>
            <person name="Matsuo Y."/>
            <person name="Shizuri Y."/>
            <person name="Ichikawa N."/>
            <person name="Fujita N."/>
            <person name="Omura S."/>
            <person name="Takahashi Y."/>
        </authorList>
    </citation>
    <scope>NUCLEOTIDE SEQUENCE [LARGE SCALE GENOMIC DNA]</scope>
    <source>
        <strain evidence="2">NBRC 103263 / KCTC 29153 / YM16-304</strain>
    </source>
</reference>
<evidence type="ECO:0000313" key="1">
    <source>
        <dbReference type="EMBL" id="BAN02199.1"/>
    </source>
</evidence>
<dbReference type="Pfam" id="PF01904">
    <property type="entry name" value="DUF72"/>
    <property type="match status" value="1"/>
</dbReference>
<dbReference type="EMBL" id="AP012057">
    <property type="protein sequence ID" value="BAN02199.1"/>
    <property type="molecule type" value="Genomic_DNA"/>
</dbReference>
<evidence type="ECO:0000313" key="2">
    <source>
        <dbReference type="Proteomes" id="UP000011863"/>
    </source>
</evidence>
<dbReference type="Proteomes" id="UP000011863">
    <property type="component" value="Chromosome"/>
</dbReference>
<protein>
    <recommendedName>
        <fullName evidence="3">DUF72 domain-containing protein</fullName>
    </recommendedName>
</protein>
<dbReference type="PANTHER" id="PTHR30348:SF9">
    <property type="entry name" value="UPF0759 PROTEIN YECE"/>
    <property type="match status" value="1"/>
</dbReference>
<dbReference type="SUPFAM" id="SSF117396">
    <property type="entry name" value="TM1631-like"/>
    <property type="match status" value="1"/>
</dbReference>
<keyword evidence="2" id="KW-1185">Reference proteome</keyword>
<dbReference type="Gene3D" id="3.20.20.410">
    <property type="entry name" value="Protein of unknown function UPF0759"/>
    <property type="match status" value="1"/>
</dbReference>
<dbReference type="PANTHER" id="PTHR30348">
    <property type="entry name" value="UNCHARACTERIZED PROTEIN YECE"/>
    <property type="match status" value="1"/>
</dbReference>
<name>A0A6C7EAG2_ILUCY</name>
<evidence type="ECO:0008006" key="3">
    <source>
        <dbReference type="Google" id="ProtNLM"/>
    </source>
</evidence>
<dbReference type="InterPro" id="IPR036520">
    <property type="entry name" value="UPF0759_sf"/>
</dbReference>
<dbReference type="AlphaFoldDB" id="A0A6C7EAG2"/>
<organism evidence="1 2">
    <name type="scientific">Ilumatobacter coccineus (strain NBRC 103263 / KCTC 29153 / YM16-304)</name>
    <dbReference type="NCBI Taxonomy" id="1313172"/>
    <lineage>
        <taxon>Bacteria</taxon>
        <taxon>Bacillati</taxon>
        <taxon>Actinomycetota</taxon>
        <taxon>Acidimicrobiia</taxon>
        <taxon>Acidimicrobiales</taxon>
        <taxon>Ilumatobacteraceae</taxon>
        <taxon>Ilumatobacter</taxon>
    </lineage>
</organism>
<proteinExistence type="predicted"/>
<gene>
    <name evidence="1" type="ORF">YM304_18850</name>
</gene>
<sequence>MWAHQPWVGTYLSPGNKGRELAEYSRRCNAVEGNTTFYAEPNERTVARWTEQAHPDFSFVFKLPRTITHEHRLRATDTLVASFLDRIEPLGDRIGPVHIQLPPSLGPDSIATLDAFCRSLSRHVAWVVELRHAGFFAGGAQRAVDELLARHHIGRVVLDTRPLYAAPPRSEASLDERTSKPKLPVLVDHVGRSPVIRVIGQDDPTGTLDGLRTWVPQIVAWLDAGREPYLFVHQPENLDSPRLAREIHAEVAALRPDLAPLPEPLPIAPRSEIVGQDSLFS</sequence>